<evidence type="ECO:0000256" key="2">
    <source>
        <dbReference type="ARBA" id="ARBA00022448"/>
    </source>
</evidence>
<feature type="transmembrane region" description="Helical" evidence="7">
    <location>
        <begin position="399"/>
        <end position="427"/>
    </location>
</feature>
<feature type="transmembrane region" description="Helical" evidence="7">
    <location>
        <begin position="90"/>
        <end position="110"/>
    </location>
</feature>
<evidence type="ECO:0000256" key="7">
    <source>
        <dbReference type="SAM" id="Phobius"/>
    </source>
</evidence>
<dbReference type="KEGG" id="gsn:YC6258_01650"/>
<dbReference type="CDD" id="cd06261">
    <property type="entry name" value="TM_PBP2"/>
    <property type="match status" value="2"/>
</dbReference>
<keyword evidence="6 7" id="KW-0472">Membrane</keyword>
<evidence type="ECO:0000313" key="9">
    <source>
        <dbReference type="EMBL" id="AJQ93698.1"/>
    </source>
</evidence>
<keyword evidence="3" id="KW-1003">Cell membrane</keyword>
<feature type="transmembrane region" description="Helical" evidence="7">
    <location>
        <begin position="448"/>
        <end position="475"/>
    </location>
</feature>
<dbReference type="PANTHER" id="PTHR30183">
    <property type="entry name" value="MOLYBDENUM TRANSPORT SYSTEM PERMEASE PROTEIN MODB"/>
    <property type="match status" value="1"/>
</dbReference>
<protein>
    <submittedName>
        <fullName evidence="9">ABC-type Fe3+ transport system, permease component</fullName>
    </submittedName>
</protein>
<dbReference type="InterPro" id="IPR035906">
    <property type="entry name" value="MetI-like_sf"/>
</dbReference>
<reference evidence="9 10" key="1">
    <citation type="submission" date="2014-01" db="EMBL/GenBank/DDBJ databases">
        <title>Full genme sequencing of cellulolytic bacterium Gynuella sunshinyii YC6258T gen. nov., sp. nov.</title>
        <authorList>
            <person name="Khan H."/>
            <person name="Chung E.J."/>
            <person name="Chung Y.R."/>
        </authorList>
    </citation>
    <scope>NUCLEOTIDE SEQUENCE [LARGE SCALE GENOMIC DNA]</scope>
    <source>
        <strain evidence="9 10">YC6258</strain>
    </source>
</reference>
<keyword evidence="4 7" id="KW-0812">Transmembrane</keyword>
<organism evidence="9 10">
    <name type="scientific">Gynuella sunshinyii YC6258</name>
    <dbReference type="NCBI Taxonomy" id="1445510"/>
    <lineage>
        <taxon>Bacteria</taxon>
        <taxon>Pseudomonadati</taxon>
        <taxon>Pseudomonadota</taxon>
        <taxon>Gammaproteobacteria</taxon>
        <taxon>Oceanospirillales</taxon>
        <taxon>Saccharospirillaceae</taxon>
        <taxon>Gynuella</taxon>
    </lineage>
</organism>
<keyword evidence="10" id="KW-1185">Reference proteome</keyword>
<dbReference type="PATRIC" id="fig|1445510.3.peg.1615"/>
<evidence type="ECO:0000256" key="4">
    <source>
        <dbReference type="ARBA" id="ARBA00022692"/>
    </source>
</evidence>
<dbReference type="GO" id="GO:0055085">
    <property type="term" value="P:transmembrane transport"/>
    <property type="evidence" value="ECO:0007669"/>
    <property type="project" value="InterPro"/>
</dbReference>
<dbReference type="Proteomes" id="UP000032266">
    <property type="component" value="Chromosome"/>
</dbReference>
<feature type="transmembrane region" description="Helical" evidence="7">
    <location>
        <begin position="238"/>
        <end position="260"/>
    </location>
</feature>
<dbReference type="GO" id="GO:0005886">
    <property type="term" value="C:plasma membrane"/>
    <property type="evidence" value="ECO:0007669"/>
    <property type="project" value="UniProtKB-SubCell"/>
</dbReference>
<keyword evidence="2" id="KW-0813">Transport</keyword>
<dbReference type="AlphaFoldDB" id="A0A0C5VK02"/>
<evidence type="ECO:0000313" key="10">
    <source>
        <dbReference type="Proteomes" id="UP000032266"/>
    </source>
</evidence>
<evidence type="ECO:0000256" key="1">
    <source>
        <dbReference type="ARBA" id="ARBA00004651"/>
    </source>
</evidence>
<feature type="domain" description="ABC transmembrane type-1" evidence="8">
    <location>
        <begin position="50"/>
        <end position="254"/>
    </location>
</feature>
<dbReference type="Gene3D" id="1.10.3720.10">
    <property type="entry name" value="MetI-like"/>
    <property type="match status" value="2"/>
</dbReference>
<keyword evidence="5 7" id="KW-1133">Transmembrane helix</keyword>
<dbReference type="STRING" id="1445510.YC6258_01650"/>
<dbReference type="PROSITE" id="PS50928">
    <property type="entry name" value="ABC_TM1"/>
    <property type="match status" value="1"/>
</dbReference>
<name>A0A0C5VK02_9GAMM</name>
<feature type="transmembrane region" description="Helical" evidence="7">
    <location>
        <begin position="130"/>
        <end position="148"/>
    </location>
</feature>
<evidence type="ECO:0000256" key="5">
    <source>
        <dbReference type="ARBA" id="ARBA00022989"/>
    </source>
</evidence>
<feature type="transmembrane region" description="Helical" evidence="7">
    <location>
        <begin position="281"/>
        <end position="307"/>
    </location>
</feature>
<feature type="transmembrane region" description="Helical" evidence="7">
    <location>
        <begin position="327"/>
        <end position="350"/>
    </location>
</feature>
<sequence>MALNSRTIAAALALCILCSATLLSFSGLTLFRTGEFSLAVLTDDYILRITRFSLWQAFLSALISTVAAIPIARALFYFRASGSSRWLLHLSLLAFVMPTLILITGLVILLGPKGLITPLLEHWLPHWNLYGLNGILIAHVYLNLPFAVRSLYLRLQQIPEASWRLTEQFRLPWWQIWRQVEWPILRPTLLLVGGFIFMLCFNSFAIVLALGGGPRATTLEVAIYQALKYDFNMNEALLLAWLQLILSGSVLLLVNLSGRISWLNHPSIHQTVQPPKRLRQWIWMPLVHTVFWLFLLSPIVAIVLRLLSQDLNNLNSTAIIRATGWSLLFALVSATLATILGWALLLPVRFFRNRHNRTRQHLLEWIATHTLPLPAMVISVGIFIVVISRGWLEHSQPLWIIWINAVIACPFVISQLKPSLFTFDLLYQRQLQNWRPSAWQQTWVEFKYLRTILIQTFALAWVLCLGDVAVFSIFGDNEIATLPWLIYQFAGSYQMYNAAFASTCLLLICAISIILMERYHGENGK</sequence>
<dbReference type="RefSeq" id="WP_044616413.1">
    <property type="nucleotide sequence ID" value="NZ_CP007142.1"/>
</dbReference>
<accession>A0A0C5VK02</accession>
<comment type="subcellular location">
    <subcellularLocation>
        <location evidence="1">Cell membrane</location>
        <topology evidence="1">Multi-pass membrane protein</topology>
    </subcellularLocation>
</comment>
<evidence type="ECO:0000256" key="6">
    <source>
        <dbReference type="ARBA" id="ARBA00023136"/>
    </source>
</evidence>
<dbReference type="InterPro" id="IPR000515">
    <property type="entry name" value="MetI-like"/>
</dbReference>
<feature type="transmembrane region" description="Helical" evidence="7">
    <location>
        <begin position="495"/>
        <end position="516"/>
    </location>
</feature>
<evidence type="ECO:0000259" key="8">
    <source>
        <dbReference type="PROSITE" id="PS50928"/>
    </source>
</evidence>
<dbReference type="HOGENOM" id="CLU_021838_5_3_6"/>
<dbReference type="OrthoDB" id="7066776at2"/>
<feature type="transmembrane region" description="Helical" evidence="7">
    <location>
        <begin position="55"/>
        <end position="78"/>
    </location>
</feature>
<dbReference type="EMBL" id="CP007142">
    <property type="protein sequence ID" value="AJQ93698.1"/>
    <property type="molecule type" value="Genomic_DNA"/>
</dbReference>
<feature type="transmembrane region" description="Helical" evidence="7">
    <location>
        <begin position="362"/>
        <end position="387"/>
    </location>
</feature>
<evidence type="ECO:0000256" key="3">
    <source>
        <dbReference type="ARBA" id="ARBA00022475"/>
    </source>
</evidence>
<proteinExistence type="predicted"/>
<dbReference type="SUPFAM" id="SSF161098">
    <property type="entry name" value="MetI-like"/>
    <property type="match status" value="2"/>
</dbReference>
<gene>
    <name evidence="9" type="ORF">YC6258_01650</name>
</gene>
<feature type="transmembrane region" description="Helical" evidence="7">
    <location>
        <begin position="188"/>
        <end position="210"/>
    </location>
</feature>
<dbReference type="PANTHER" id="PTHR30183:SF9">
    <property type="entry name" value="THIAMINE TRANSPORT SYSTEM PERMEASE PROTEIN THIP"/>
    <property type="match status" value="1"/>
</dbReference>